<geneLocation type="mitochondrion" evidence="14"/>
<evidence type="ECO:0000256" key="2">
    <source>
        <dbReference type="ARBA" id="ARBA00008892"/>
    </source>
</evidence>
<evidence type="ECO:0000313" key="14">
    <source>
        <dbReference type="EMBL" id="AJW76410.1"/>
    </source>
</evidence>
<evidence type="ECO:0000256" key="7">
    <source>
        <dbReference type="ARBA" id="ARBA00022781"/>
    </source>
</evidence>
<evidence type="ECO:0000256" key="5">
    <source>
        <dbReference type="ARBA" id="ARBA00022547"/>
    </source>
</evidence>
<evidence type="ECO:0000256" key="3">
    <source>
        <dbReference type="ARBA" id="ARBA00011291"/>
    </source>
</evidence>
<evidence type="ECO:0000256" key="12">
    <source>
        <dbReference type="RuleBase" id="RU003661"/>
    </source>
</evidence>
<accession>A0A0N7AS28</accession>
<keyword evidence="9 12" id="KW-0406">Ion transport</keyword>
<evidence type="ECO:0000256" key="11">
    <source>
        <dbReference type="ARBA" id="ARBA00023136"/>
    </source>
</evidence>
<dbReference type="GO" id="GO:0031966">
    <property type="term" value="C:mitochondrial membrane"/>
    <property type="evidence" value="ECO:0007669"/>
    <property type="project" value="UniProtKB-SubCell"/>
</dbReference>
<name>A0A0N7AS28_9ORTH</name>
<keyword evidence="6 12" id="KW-0812">Transmembrane</keyword>
<sequence>MPQMGPMLWMNLFFFFSIIFIMLNSMNFFMFNYSIKKKLIEYKKKSTQWKW</sequence>
<keyword evidence="8 13" id="KW-1133">Transmembrane helix</keyword>
<keyword evidence="7 12" id="KW-0375">Hydrogen ion transport</keyword>
<proteinExistence type="inferred from homology"/>
<keyword evidence="5 12" id="KW-0138">CF(0)</keyword>
<evidence type="ECO:0000256" key="1">
    <source>
        <dbReference type="ARBA" id="ARBA00004304"/>
    </source>
</evidence>
<evidence type="ECO:0000256" key="10">
    <source>
        <dbReference type="ARBA" id="ARBA00023128"/>
    </source>
</evidence>
<evidence type="ECO:0000256" key="13">
    <source>
        <dbReference type="SAM" id="Phobius"/>
    </source>
</evidence>
<evidence type="ECO:0000256" key="6">
    <source>
        <dbReference type="ARBA" id="ARBA00022692"/>
    </source>
</evidence>
<dbReference type="GO" id="GO:0015078">
    <property type="term" value="F:proton transmembrane transporter activity"/>
    <property type="evidence" value="ECO:0007669"/>
    <property type="project" value="InterPro"/>
</dbReference>
<comment type="subcellular location">
    <subcellularLocation>
        <location evidence="1 12">Mitochondrion membrane</location>
        <topology evidence="1 12">Single-pass membrane protein</topology>
    </subcellularLocation>
</comment>
<comment type="subunit">
    <text evidence="3">F-type ATPases have 2 components, CF(1) - the catalytic core - and CF(0) - the membrane proton channel.</text>
</comment>
<evidence type="ECO:0000256" key="9">
    <source>
        <dbReference type="ARBA" id="ARBA00023065"/>
    </source>
</evidence>
<organism evidence="14">
    <name type="scientific">Chorotypus fenestratus</name>
    <dbReference type="NCBI Taxonomy" id="1564101"/>
    <lineage>
        <taxon>Eukaryota</taxon>
        <taxon>Metazoa</taxon>
        <taxon>Ecdysozoa</taxon>
        <taxon>Arthropoda</taxon>
        <taxon>Hexapoda</taxon>
        <taxon>Insecta</taxon>
        <taxon>Pterygota</taxon>
        <taxon>Neoptera</taxon>
        <taxon>Polyneoptera</taxon>
        <taxon>Orthoptera</taxon>
        <taxon>Caelifera</taxon>
        <taxon>Acrididea</taxon>
        <taxon>Acridomorpha</taxon>
        <taxon>Eumastacoidea</taxon>
        <taxon>Chorotypidae</taxon>
        <taxon>Chorotypinae</taxon>
        <taxon>Chorotypus</taxon>
    </lineage>
</organism>
<dbReference type="AlphaFoldDB" id="A0A0N7AS28"/>
<protein>
    <recommendedName>
        <fullName evidence="12">ATP synthase complex subunit 8</fullName>
    </recommendedName>
</protein>
<keyword evidence="4 12" id="KW-0813">Transport</keyword>
<feature type="transmembrane region" description="Helical" evidence="13">
    <location>
        <begin position="12"/>
        <end position="35"/>
    </location>
</feature>
<comment type="similarity">
    <text evidence="2 12">Belongs to the ATPase protein 8 family.</text>
</comment>
<reference evidence="14" key="1">
    <citation type="submission" date="2014-09" db="EMBL/GenBank/DDBJ databases">
        <title>300 million years of diversification: Elucidating the patterns of orthopteran evolution based on comprehensive taxon and gene sampling.</title>
        <authorList>
            <person name="Song H."/>
            <person name="Amedegnato C."/>
            <person name="Cigliano M.M."/>
            <person name="Desutter-Grandcolas L."/>
            <person name="Heads S.W."/>
            <person name="Huang Y."/>
            <person name="Otte D."/>
            <person name="Whiting M.F."/>
        </authorList>
    </citation>
    <scope>NUCLEOTIDE SEQUENCE</scope>
</reference>
<evidence type="ECO:0000256" key="8">
    <source>
        <dbReference type="ARBA" id="ARBA00022989"/>
    </source>
</evidence>
<dbReference type="GO" id="GO:0045259">
    <property type="term" value="C:proton-transporting ATP synthase complex"/>
    <property type="evidence" value="ECO:0007669"/>
    <property type="project" value="UniProtKB-KW"/>
</dbReference>
<keyword evidence="11 13" id="KW-0472">Membrane</keyword>
<dbReference type="GO" id="GO:0015986">
    <property type="term" value="P:proton motive force-driven ATP synthesis"/>
    <property type="evidence" value="ECO:0007669"/>
    <property type="project" value="InterPro"/>
</dbReference>
<evidence type="ECO:0000256" key="4">
    <source>
        <dbReference type="ARBA" id="ARBA00022448"/>
    </source>
</evidence>
<keyword evidence="10 12" id="KW-0496">Mitochondrion</keyword>
<dbReference type="EMBL" id="KM657339">
    <property type="protein sequence ID" value="AJW76410.1"/>
    <property type="molecule type" value="Genomic_DNA"/>
</dbReference>
<dbReference type="InterPro" id="IPR001421">
    <property type="entry name" value="ATP8_metazoa"/>
</dbReference>
<gene>
    <name evidence="14" type="primary">atp8</name>
</gene>
<dbReference type="Pfam" id="PF00895">
    <property type="entry name" value="ATP-synt_8"/>
    <property type="match status" value="1"/>
</dbReference>